<accession>A0A1H3DNE0</accession>
<keyword evidence="6" id="KW-0560">Oxidoreductase</keyword>
<dbReference type="GO" id="GO:0004497">
    <property type="term" value="F:monooxygenase activity"/>
    <property type="evidence" value="ECO:0007669"/>
    <property type="project" value="UniProtKB-KW"/>
</dbReference>
<proteinExistence type="inferred from homology"/>
<dbReference type="AlphaFoldDB" id="A0A1H3DNE0"/>
<comment type="similarity">
    <text evidence="2">Belongs to the FAD-binding monooxygenase family.</text>
</comment>
<dbReference type="Pfam" id="PF13738">
    <property type="entry name" value="Pyr_redox_3"/>
    <property type="match status" value="1"/>
</dbReference>
<dbReference type="Gene3D" id="3.50.50.60">
    <property type="entry name" value="FAD/NAD(P)-binding domain"/>
    <property type="match status" value="2"/>
</dbReference>
<organism evidence="8 9">
    <name type="scientific">Albimonas donghaensis</name>
    <dbReference type="NCBI Taxonomy" id="356660"/>
    <lineage>
        <taxon>Bacteria</taxon>
        <taxon>Pseudomonadati</taxon>
        <taxon>Pseudomonadota</taxon>
        <taxon>Alphaproteobacteria</taxon>
        <taxon>Rhodobacterales</taxon>
        <taxon>Paracoccaceae</taxon>
        <taxon>Albimonas</taxon>
    </lineage>
</organism>
<keyword evidence="3" id="KW-0285">Flavoprotein</keyword>
<dbReference type="SUPFAM" id="SSF51905">
    <property type="entry name" value="FAD/NAD(P)-binding domain"/>
    <property type="match status" value="2"/>
</dbReference>
<dbReference type="EMBL" id="FNMZ01000008">
    <property type="protein sequence ID" value="SDX67867.1"/>
    <property type="molecule type" value="Genomic_DNA"/>
</dbReference>
<keyword evidence="4" id="KW-0274">FAD</keyword>
<dbReference type="InterPro" id="IPR050775">
    <property type="entry name" value="FAD-binding_Monooxygenases"/>
</dbReference>
<evidence type="ECO:0000256" key="5">
    <source>
        <dbReference type="ARBA" id="ARBA00022857"/>
    </source>
</evidence>
<dbReference type="PANTHER" id="PTHR43098:SF3">
    <property type="entry name" value="L-ORNITHINE N(5)-MONOOXYGENASE-RELATED"/>
    <property type="match status" value="1"/>
</dbReference>
<keyword evidence="9" id="KW-1185">Reference proteome</keyword>
<dbReference type="OrthoDB" id="312624at2"/>
<dbReference type="InterPro" id="IPR036188">
    <property type="entry name" value="FAD/NAD-bd_sf"/>
</dbReference>
<sequence>METASNGTPASYDALIVGAGFAGLYQLHLLRDRLGLKTRVLEAADGVGGTWYWNRYPGARCDSESHSYRYFFSRELHDSWDYSERYPGQEEIRAYLNHVADHLDLRRDIQLETRVAAAAFDEKTNLWTVTTKAGERLTCRWLITAVGCLSSANVPDIPGLETFKGEWRHTGRWPHEGVDFAGKRVGQVGTGSTGIQAAPVIAETAKTLTVFQRTANYSVPARNHPLSPERKRELTERFEEIRDLVRSTPNAHPFRISADKAAEQDAETLAQRYEKAWEIGGLRFRAVFGDLLVDKGANDTAATFLKGKIREIVKDPATAAVLSNIDHPYAAKRPPIDTNYFDTFNKPHVAVIDVRADPIKRIVPEGIELESGKVHELDVIVFATGFDAMTGPLLAIDFEGVGGRRLKDDWAAGPRTWMGVAVPGYPNLFTVTGPGSPSVLANMIVPIEQHVEWIADCIETMRAEGVERIEAEPAAAEAWMGHVNDAANATLLPEAGHSWYLGANVPGKPRVFMPYAGGMVRFREICDAVSAAGYAGFARNRPADPEAAPPEVLTAMVGGAETGAGRAEALAQGI</sequence>
<dbReference type="STRING" id="356660.SAMN05444336_10882"/>
<evidence type="ECO:0000256" key="3">
    <source>
        <dbReference type="ARBA" id="ARBA00022630"/>
    </source>
</evidence>
<protein>
    <submittedName>
        <fullName evidence="8">Predicted flavoprotein CzcO associated with the cation diffusion facilitator CzcD</fullName>
    </submittedName>
</protein>
<evidence type="ECO:0000256" key="4">
    <source>
        <dbReference type="ARBA" id="ARBA00022827"/>
    </source>
</evidence>
<dbReference type="PANTHER" id="PTHR43098">
    <property type="entry name" value="L-ORNITHINE N(5)-MONOOXYGENASE-RELATED"/>
    <property type="match status" value="1"/>
</dbReference>
<evidence type="ECO:0000313" key="9">
    <source>
        <dbReference type="Proteomes" id="UP000199118"/>
    </source>
</evidence>
<name>A0A1H3DNE0_9RHOB</name>
<evidence type="ECO:0000256" key="1">
    <source>
        <dbReference type="ARBA" id="ARBA00001974"/>
    </source>
</evidence>
<reference evidence="8 9" key="1">
    <citation type="submission" date="2016-10" db="EMBL/GenBank/DDBJ databases">
        <authorList>
            <person name="de Groot N.N."/>
        </authorList>
    </citation>
    <scope>NUCLEOTIDE SEQUENCE [LARGE SCALE GENOMIC DNA]</scope>
    <source>
        <strain evidence="8 9">DSM 17890</strain>
    </source>
</reference>
<evidence type="ECO:0000256" key="7">
    <source>
        <dbReference type="ARBA" id="ARBA00023033"/>
    </source>
</evidence>
<evidence type="ECO:0000313" key="8">
    <source>
        <dbReference type="EMBL" id="SDX67867.1"/>
    </source>
</evidence>
<dbReference type="Proteomes" id="UP000199118">
    <property type="component" value="Unassembled WGS sequence"/>
</dbReference>
<gene>
    <name evidence="8" type="ORF">SAMN05444336_10882</name>
</gene>
<keyword evidence="5" id="KW-0521">NADP</keyword>
<evidence type="ECO:0000256" key="2">
    <source>
        <dbReference type="ARBA" id="ARBA00010139"/>
    </source>
</evidence>
<dbReference type="RefSeq" id="WP_143040345.1">
    <property type="nucleotide sequence ID" value="NZ_FNMZ01000008.1"/>
</dbReference>
<keyword evidence="7" id="KW-0503">Monooxygenase</keyword>
<comment type="cofactor">
    <cofactor evidence="1">
        <name>FAD</name>
        <dbReference type="ChEBI" id="CHEBI:57692"/>
    </cofactor>
</comment>
<evidence type="ECO:0000256" key="6">
    <source>
        <dbReference type="ARBA" id="ARBA00023002"/>
    </source>
</evidence>